<sequence length="144" mass="17291">MKRWIVLGENSTKMYRLTNWMHQKTGLEIINGDEIIEHDNREQAIEALLNNNEWVVRTTYNRALTLMGDEANGVVFVDFPLWKNILDAILHFNFKRVKKAFYYKRVKRPWVLKKLDQFGVEKQVIIIKNRRTMRRFVKNLTVPN</sequence>
<evidence type="ECO:0000313" key="3">
    <source>
        <dbReference type="Proteomes" id="UP001058016"/>
    </source>
</evidence>
<dbReference type="EMBL" id="CP071250">
    <property type="protein sequence ID" value="UUF08254.1"/>
    <property type="molecule type" value="Genomic_DNA"/>
</dbReference>
<dbReference type="RefSeq" id="WP_212724683.1">
    <property type="nucleotide sequence ID" value="NZ_CP071249.1"/>
</dbReference>
<dbReference type="Proteomes" id="UP001058016">
    <property type="component" value="Chromosome"/>
</dbReference>
<protein>
    <recommendedName>
        <fullName evidence="5">Topology modulation protein</fullName>
    </recommendedName>
</protein>
<gene>
    <name evidence="1" type="ORF">J0J69_05890</name>
    <name evidence="2" type="ORF">J0J70_11850</name>
</gene>
<dbReference type="EMBL" id="CP071249">
    <property type="protein sequence ID" value="UUF07026.1"/>
    <property type="molecule type" value="Genomic_DNA"/>
</dbReference>
<evidence type="ECO:0008006" key="5">
    <source>
        <dbReference type="Google" id="ProtNLM"/>
    </source>
</evidence>
<name>A0A9Q9CFZ9_9FIRM</name>
<organism evidence="2 4">
    <name type="scientific">Turicibacter bilis</name>
    <dbReference type="NCBI Taxonomy" id="2735723"/>
    <lineage>
        <taxon>Bacteria</taxon>
        <taxon>Bacillati</taxon>
        <taxon>Bacillota</taxon>
        <taxon>Erysipelotrichia</taxon>
        <taxon>Erysipelotrichales</taxon>
        <taxon>Turicibacteraceae</taxon>
        <taxon>Turicibacter</taxon>
    </lineage>
</organism>
<dbReference type="AlphaFoldDB" id="A0A9Q9CFZ9"/>
<evidence type="ECO:0000313" key="1">
    <source>
        <dbReference type="EMBL" id="UUF07026.1"/>
    </source>
</evidence>
<reference evidence="2 3" key="1">
    <citation type="submission" date="2021-03" db="EMBL/GenBank/DDBJ databases">
        <title>Comparative Genomics and Metabolomics in the genus Turicibacter.</title>
        <authorList>
            <person name="Maki J."/>
            <person name="Looft T."/>
        </authorList>
    </citation>
    <scope>NUCLEOTIDE SEQUENCE</scope>
    <source>
        <strain evidence="2">ISU324</strain>
        <strain evidence="1 3">MMM721</strain>
    </source>
</reference>
<evidence type="ECO:0000313" key="2">
    <source>
        <dbReference type="EMBL" id="UUF08254.1"/>
    </source>
</evidence>
<dbReference type="Proteomes" id="UP001058072">
    <property type="component" value="Chromosome"/>
</dbReference>
<accession>A0A9Q9CFZ9</accession>
<proteinExistence type="predicted"/>
<keyword evidence="3" id="KW-1185">Reference proteome</keyword>
<evidence type="ECO:0000313" key="4">
    <source>
        <dbReference type="Proteomes" id="UP001058072"/>
    </source>
</evidence>